<evidence type="ECO:0000259" key="2">
    <source>
        <dbReference type="Pfam" id="PF20042"/>
    </source>
</evidence>
<feature type="domain" description="DUF6444" evidence="2">
    <location>
        <begin position="26"/>
        <end position="62"/>
    </location>
</feature>
<dbReference type="AlphaFoldDB" id="X0XTE1"/>
<comment type="caution">
    <text evidence="3">The sequence shown here is derived from an EMBL/GenBank/DDBJ whole genome shotgun (WGS) entry which is preliminary data.</text>
</comment>
<organism evidence="3">
    <name type="scientific">marine sediment metagenome</name>
    <dbReference type="NCBI Taxonomy" id="412755"/>
    <lineage>
        <taxon>unclassified sequences</taxon>
        <taxon>metagenomes</taxon>
        <taxon>ecological metagenomes</taxon>
    </lineage>
</organism>
<evidence type="ECO:0000313" key="3">
    <source>
        <dbReference type="EMBL" id="GAG46505.1"/>
    </source>
</evidence>
<sequence>MVLTDHDLRQIDQAYMESLDRETLLKLAAKLLEDLKETRERLSQNAHNSSRPPSSTEPWVVAQIEEDTGDEEESGSGDEEDSSDSSGEEEANEKKKDKKRDGSRKPGKQKGAEGKGRTQKLPVTGTVIHFAQRCPVCDQELTESDFTACT</sequence>
<feature type="compositionally biased region" description="Acidic residues" evidence="1">
    <location>
        <begin position="64"/>
        <end position="91"/>
    </location>
</feature>
<feature type="compositionally biased region" description="Polar residues" evidence="1">
    <location>
        <begin position="43"/>
        <end position="57"/>
    </location>
</feature>
<feature type="compositionally biased region" description="Basic and acidic residues" evidence="1">
    <location>
        <begin position="92"/>
        <end position="116"/>
    </location>
</feature>
<dbReference type="Pfam" id="PF20042">
    <property type="entry name" value="DUF6444"/>
    <property type="match status" value="1"/>
</dbReference>
<dbReference type="InterPro" id="IPR045618">
    <property type="entry name" value="DUF6444"/>
</dbReference>
<name>X0XTE1_9ZZZZ</name>
<gene>
    <name evidence="3" type="ORF">S01H1_80278</name>
</gene>
<proteinExistence type="predicted"/>
<evidence type="ECO:0000256" key="1">
    <source>
        <dbReference type="SAM" id="MobiDB-lite"/>
    </source>
</evidence>
<feature type="region of interest" description="Disordered" evidence="1">
    <location>
        <begin position="39"/>
        <end position="124"/>
    </location>
</feature>
<accession>X0XTE1</accession>
<reference evidence="3" key="1">
    <citation type="journal article" date="2014" name="Front. Microbiol.">
        <title>High frequency of phylogenetically diverse reductive dehalogenase-homologous genes in deep subseafloor sedimentary metagenomes.</title>
        <authorList>
            <person name="Kawai M."/>
            <person name="Futagami T."/>
            <person name="Toyoda A."/>
            <person name="Takaki Y."/>
            <person name="Nishi S."/>
            <person name="Hori S."/>
            <person name="Arai W."/>
            <person name="Tsubouchi T."/>
            <person name="Morono Y."/>
            <person name="Uchiyama I."/>
            <person name="Ito T."/>
            <person name="Fujiyama A."/>
            <person name="Inagaki F."/>
            <person name="Takami H."/>
        </authorList>
    </citation>
    <scope>NUCLEOTIDE SEQUENCE</scope>
    <source>
        <strain evidence="3">Expedition CK06-06</strain>
    </source>
</reference>
<dbReference type="EMBL" id="BARS01054194">
    <property type="protein sequence ID" value="GAG46505.1"/>
    <property type="molecule type" value="Genomic_DNA"/>
</dbReference>
<protein>
    <recommendedName>
        <fullName evidence="2">DUF6444 domain-containing protein</fullName>
    </recommendedName>
</protein>
<feature type="non-terminal residue" evidence="3">
    <location>
        <position position="150"/>
    </location>
</feature>